<proteinExistence type="predicted"/>
<dbReference type="RefSeq" id="WP_413781274.1">
    <property type="nucleotide sequence ID" value="NZ_JAUOZS010000001.1"/>
</dbReference>
<accession>A0ABU3P186</accession>
<evidence type="ECO:0008006" key="3">
    <source>
        <dbReference type="Google" id="ProtNLM"/>
    </source>
</evidence>
<evidence type="ECO:0000313" key="2">
    <source>
        <dbReference type="Proteomes" id="UP001254848"/>
    </source>
</evidence>
<gene>
    <name evidence="1" type="ORF">Q4T40_16295</name>
</gene>
<keyword evidence="2" id="KW-1185">Reference proteome</keyword>
<evidence type="ECO:0000313" key="1">
    <source>
        <dbReference type="EMBL" id="MDT8902802.1"/>
    </source>
</evidence>
<organism evidence="1 2">
    <name type="scientific">Anaeroselena agilis</name>
    <dbReference type="NCBI Taxonomy" id="3063788"/>
    <lineage>
        <taxon>Bacteria</taxon>
        <taxon>Bacillati</taxon>
        <taxon>Bacillota</taxon>
        <taxon>Negativicutes</taxon>
        <taxon>Acetonemataceae</taxon>
        <taxon>Anaeroselena</taxon>
    </lineage>
</organism>
<dbReference type="Proteomes" id="UP001254848">
    <property type="component" value="Unassembled WGS sequence"/>
</dbReference>
<reference evidence="1 2" key="1">
    <citation type="submission" date="2023-07" db="EMBL/GenBank/DDBJ databases">
        <title>The novel representative of Negativicutes class, Anaeroselena agilis gen. nov. sp. nov.</title>
        <authorList>
            <person name="Prokofeva M.I."/>
            <person name="Elcheninov A.G."/>
            <person name="Klyukina A."/>
            <person name="Kublanov I.V."/>
            <person name="Frolov E.N."/>
            <person name="Podosokorskaya O.A."/>
        </authorList>
    </citation>
    <scope>NUCLEOTIDE SEQUENCE [LARGE SCALE GENOMIC DNA]</scope>
    <source>
        <strain evidence="1 2">4137-cl</strain>
    </source>
</reference>
<protein>
    <recommendedName>
        <fullName evidence="3">Hypervirulence associated protein TUDOR domain-containing protein</fullName>
    </recommendedName>
</protein>
<sequence length="58" mass="6244">MDSKTPTYKFWNGKNLEGSSVVGDPNLIAEGPRTGKTAAKYEVANETVSADNLQKDAK</sequence>
<comment type="caution">
    <text evidence="1">The sequence shown here is derived from an EMBL/GenBank/DDBJ whole genome shotgun (WGS) entry which is preliminary data.</text>
</comment>
<dbReference type="EMBL" id="JAUOZS010000001">
    <property type="protein sequence ID" value="MDT8902802.1"/>
    <property type="molecule type" value="Genomic_DNA"/>
</dbReference>
<name>A0ABU3P186_9FIRM</name>